<protein>
    <submittedName>
        <fullName evidence="2">Uncharacterized protein</fullName>
    </submittedName>
</protein>
<comment type="caution">
    <text evidence="2">The sequence shown here is derived from an EMBL/GenBank/DDBJ whole genome shotgun (WGS) entry which is preliminary data.</text>
</comment>
<accession>A0ABR4APZ4</accession>
<keyword evidence="3" id="KW-1185">Reference proteome</keyword>
<name>A0ABR4APZ4_9LECA</name>
<dbReference type="Proteomes" id="UP001590951">
    <property type="component" value="Unassembled WGS sequence"/>
</dbReference>
<evidence type="ECO:0000256" key="1">
    <source>
        <dbReference type="SAM" id="MobiDB-lite"/>
    </source>
</evidence>
<feature type="region of interest" description="Disordered" evidence="1">
    <location>
        <begin position="143"/>
        <end position="189"/>
    </location>
</feature>
<proteinExistence type="predicted"/>
<evidence type="ECO:0000313" key="3">
    <source>
        <dbReference type="Proteomes" id="UP001590951"/>
    </source>
</evidence>
<gene>
    <name evidence="2" type="ORF">ABVK25_011586</name>
</gene>
<dbReference type="EMBL" id="JBHFEH010000105">
    <property type="protein sequence ID" value="KAL2046714.1"/>
    <property type="molecule type" value="Genomic_DNA"/>
</dbReference>
<organism evidence="2 3">
    <name type="scientific">Lepraria finkii</name>
    <dbReference type="NCBI Taxonomy" id="1340010"/>
    <lineage>
        <taxon>Eukaryota</taxon>
        <taxon>Fungi</taxon>
        <taxon>Dikarya</taxon>
        <taxon>Ascomycota</taxon>
        <taxon>Pezizomycotina</taxon>
        <taxon>Lecanoromycetes</taxon>
        <taxon>OSLEUM clade</taxon>
        <taxon>Lecanoromycetidae</taxon>
        <taxon>Lecanorales</taxon>
        <taxon>Lecanorineae</taxon>
        <taxon>Stereocaulaceae</taxon>
        <taxon>Lepraria</taxon>
    </lineage>
</organism>
<feature type="region of interest" description="Disordered" evidence="1">
    <location>
        <begin position="1"/>
        <end position="24"/>
    </location>
</feature>
<sequence>MGTPAPPSRAIRPPRAAAARASEKLPNNMLLSTWSAIKTLATSPVPTLETLTRKTIQTLLNAKNKGYSSGSDSDEYIDEPELEASRTRAACGASDRTISMRVVVGGTRSLEGKDKIRSRNDTRNNHHAEGRTAGNVLVETIKRKKRRHDPEAVEEGGPVKKPRVFPTSGTATDISRGTHGERLPTAMRGTETKVEEYAQGHRLQSCSACRGLV</sequence>
<evidence type="ECO:0000313" key="2">
    <source>
        <dbReference type="EMBL" id="KAL2046714.1"/>
    </source>
</evidence>
<reference evidence="2 3" key="1">
    <citation type="submission" date="2024-09" db="EMBL/GenBank/DDBJ databases">
        <title>Rethinking Asexuality: The Enigmatic Case of Functional Sexual Genes in Lepraria (Stereocaulaceae).</title>
        <authorList>
            <person name="Doellman M."/>
            <person name="Sun Y."/>
            <person name="Barcenas-Pena A."/>
            <person name="Lumbsch H.T."/>
            <person name="Grewe F."/>
        </authorList>
    </citation>
    <scope>NUCLEOTIDE SEQUENCE [LARGE SCALE GENOMIC DNA]</scope>
    <source>
        <strain evidence="2 3">Grewe 0041</strain>
    </source>
</reference>
<feature type="compositionally biased region" description="Low complexity" evidence="1">
    <location>
        <begin position="8"/>
        <end position="20"/>
    </location>
</feature>